<keyword evidence="3" id="KW-1185">Reference proteome</keyword>
<feature type="compositionally biased region" description="Basic and acidic residues" evidence="1">
    <location>
        <begin position="749"/>
        <end position="769"/>
    </location>
</feature>
<proteinExistence type="predicted"/>
<feature type="region of interest" description="Disordered" evidence="1">
    <location>
        <begin position="1021"/>
        <end position="1056"/>
    </location>
</feature>
<feature type="region of interest" description="Disordered" evidence="1">
    <location>
        <begin position="734"/>
        <end position="782"/>
    </location>
</feature>
<dbReference type="EMBL" id="VTPC01001986">
    <property type="protein sequence ID" value="KAF2900795.1"/>
    <property type="molecule type" value="Genomic_DNA"/>
</dbReference>
<feature type="region of interest" description="Disordered" evidence="1">
    <location>
        <begin position="799"/>
        <end position="818"/>
    </location>
</feature>
<feature type="region of interest" description="Disordered" evidence="1">
    <location>
        <begin position="1"/>
        <end position="34"/>
    </location>
</feature>
<evidence type="ECO:0000256" key="1">
    <source>
        <dbReference type="SAM" id="MobiDB-lite"/>
    </source>
</evidence>
<gene>
    <name evidence="2" type="ORF">ILUMI_05395</name>
</gene>
<protein>
    <submittedName>
        <fullName evidence="2">Uncharacterized protein</fullName>
    </submittedName>
</protein>
<name>A0A8K0GDL8_IGNLU</name>
<organism evidence="2 3">
    <name type="scientific">Ignelater luminosus</name>
    <name type="common">Cucubano</name>
    <name type="synonym">Pyrophorus luminosus</name>
    <dbReference type="NCBI Taxonomy" id="2038154"/>
    <lineage>
        <taxon>Eukaryota</taxon>
        <taxon>Metazoa</taxon>
        <taxon>Ecdysozoa</taxon>
        <taxon>Arthropoda</taxon>
        <taxon>Hexapoda</taxon>
        <taxon>Insecta</taxon>
        <taxon>Pterygota</taxon>
        <taxon>Neoptera</taxon>
        <taxon>Endopterygota</taxon>
        <taxon>Coleoptera</taxon>
        <taxon>Polyphaga</taxon>
        <taxon>Elateriformia</taxon>
        <taxon>Elateroidea</taxon>
        <taxon>Elateridae</taxon>
        <taxon>Agrypninae</taxon>
        <taxon>Pyrophorini</taxon>
        <taxon>Ignelater</taxon>
    </lineage>
</organism>
<reference evidence="2" key="1">
    <citation type="submission" date="2019-08" db="EMBL/GenBank/DDBJ databases">
        <title>The genome of the North American firefly Photinus pyralis.</title>
        <authorList>
            <consortium name="Photinus pyralis genome working group"/>
            <person name="Fallon T.R."/>
            <person name="Sander Lower S.E."/>
            <person name="Weng J.-K."/>
        </authorList>
    </citation>
    <scope>NUCLEOTIDE SEQUENCE</scope>
    <source>
        <strain evidence="2">TRF0915ILg1</strain>
        <tissue evidence="2">Whole body</tissue>
    </source>
</reference>
<accession>A0A8K0GDL8</accession>
<sequence>MSGIGNIPRSESPANEPPPTTSKNQPGLSAVKKRRKLVRTEELVAADICDKSVIEDSKPERAARKKLSFLPKIDLEDVSVTAAKTIQQKRNRLSLQKKLAVFKVKRHAIEGKNLQTLKRRKRKAILTKDKSKSALQHKNLKHKLNNCSDIIEILDISEDPIANSDENSEMKMNGSSYKNKFDMSKIVFKELYVDLVPLEKTNLLNKKQMLELNAKKNYKALPLCDTNFNNDYSKSIRKSYCGKEDVCKTETPESRIKCLRQPVASVNCSNVNLVPCKVVIERITAEQIKMLKEQVENHTDSHEINVKSEETAADLVIDCHSFNKNNKDVKIVKTDLQMNASNKVVFKNKCNAVVPLEKMNKLPSIADLQSEDNDESVFSPVISSSPLTAYESRGFSKCLTPGKYLTRNLEVNKYKHVETENPTTDPEIENYTISKIDERNSEQIRRNFSELPQYVFDADYTLGDTVNQSTFTKSSTKDVVYEGNSPKAWTRKSSKYDTFSKSPLDENLTYELETNMNDDKNPTFNGDLTFVKNTSITDKSSNHHDVPISASVVEQINHKSKSLPGIVTKIHGRNSVSSHKKRRSCYEDVNGNESPANIKQQKLTRERHRSTFTLEESASPAIIKQQKLTPERRRSTFTLEESINDITLLKSSCNTSDTPLKKNETSELESLVNTTHNEEHSKQSKLDFSNITFRKSRRLNDVELTQMLTDDSSTSCLFLKSTSPPWDQTSFMIDKTISKENTPKSVSAKSDEHNENNNEDKEQSDEECKITPSSSTTIESSDLKRVTFGNLPKASCLKMSTPKSFHKKKQSSTPANKDRRVTFNDTSIIIIDDDDNSFLGSPDRSTTIQSVPTNFPCDEEDDSVLLLSEDGTITIETPNNRIRDTIEHTPKQPKKKSMTNIGYTPINIQKASTNSLNRTRSSNLSKKTPVGRLSIKSKLGNNSSLLDLNKTIDSTERSKLDTSLFTSPNNGRKSRSIDKTSLKRTKMPNFAKIHKRLFDKMMNINEYAKCKKDRAELLLSGKKPENGSLKKHTNKQQKNDSFKKMNSKKKLQYSGELSGSSTLAVKKATLKKSQIVSSTPKGVKNEQAGYTRYGFKIVPNETFSKKEQMMAIANKTRPQKLKTTEENRTEIRGVRSNRRFDLLMQMRQKKCK</sequence>
<dbReference type="AlphaFoldDB" id="A0A8K0GDL8"/>
<evidence type="ECO:0000313" key="2">
    <source>
        <dbReference type="EMBL" id="KAF2900795.1"/>
    </source>
</evidence>
<feature type="compositionally biased region" description="Low complexity" evidence="1">
    <location>
        <begin position="770"/>
        <end position="780"/>
    </location>
</feature>
<dbReference type="Proteomes" id="UP000801492">
    <property type="component" value="Unassembled WGS sequence"/>
</dbReference>
<dbReference type="OrthoDB" id="6614499at2759"/>
<comment type="caution">
    <text evidence="2">The sequence shown here is derived from an EMBL/GenBank/DDBJ whole genome shotgun (WGS) entry which is preliminary data.</text>
</comment>
<evidence type="ECO:0000313" key="3">
    <source>
        <dbReference type="Proteomes" id="UP000801492"/>
    </source>
</evidence>